<dbReference type="PROSITE" id="PS50222">
    <property type="entry name" value="EF_HAND_2"/>
    <property type="match status" value="2"/>
</dbReference>
<evidence type="ECO:0000256" key="2">
    <source>
        <dbReference type="SAM" id="Phobius"/>
    </source>
</evidence>
<dbReference type="Gene3D" id="1.10.238.10">
    <property type="entry name" value="EF-hand"/>
    <property type="match status" value="1"/>
</dbReference>
<keyword evidence="2" id="KW-0472">Membrane</keyword>
<keyword evidence="2" id="KW-1133">Transmembrane helix</keyword>
<gene>
    <name evidence="4" type="ORF">MERR_LOCUS1534</name>
    <name evidence="5" type="ORF">MERR_LOCUS16275</name>
</gene>
<dbReference type="SUPFAM" id="SSF47473">
    <property type="entry name" value="EF-hand"/>
    <property type="match status" value="1"/>
</dbReference>
<dbReference type="Proteomes" id="UP000467841">
    <property type="component" value="Unassembled WGS sequence"/>
</dbReference>
<evidence type="ECO:0000259" key="3">
    <source>
        <dbReference type="PROSITE" id="PS50222"/>
    </source>
</evidence>
<feature type="transmembrane region" description="Helical" evidence="2">
    <location>
        <begin position="210"/>
        <end position="233"/>
    </location>
</feature>
<dbReference type="GO" id="GO:0016460">
    <property type="term" value="C:myosin II complex"/>
    <property type="evidence" value="ECO:0007669"/>
    <property type="project" value="TreeGrafter"/>
</dbReference>
<dbReference type="OrthoDB" id="186625at2759"/>
<accession>A0A6D2IRA6</accession>
<feature type="transmembrane region" description="Helical" evidence="2">
    <location>
        <begin position="168"/>
        <end position="186"/>
    </location>
</feature>
<evidence type="ECO:0000256" key="1">
    <source>
        <dbReference type="ARBA" id="ARBA00022737"/>
    </source>
</evidence>
<feature type="domain" description="EF-hand" evidence="3">
    <location>
        <begin position="73"/>
        <end position="108"/>
    </location>
</feature>
<dbReference type="AlphaFoldDB" id="A0A6D2IRA6"/>
<dbReference type="PANTHER" id="PTHR23048">
    <property type="entry name" value="MYOSIN LIGHT CHAIN 1, 3"/>
    <property type="match status" value="1"/>
</dbReference>
<dbReference type="PANTHER" id="PTHR23048:SF0">
    <property type="entry name" value="CALMODULIN LIKE 3"/>
    <property type="match status" value="1"/>
</dbReference>
<name>A0A6D2IRA6_9BRAS</name>
<feature type="domain" description="EF-hand" evidence="3">
    <location>
        <begin position="4"/>
        <end position="39"/>
    </location>
</feature>
<dbReference type="EMBL" id="CACVBM020001075">
    <property type="protein sequence ID" value="CAA7029040.1"/>
    <property type="molecule type" value="Genomic_DNA"/>
</dbReference>
<feature type="transmembrane region" description="Helical" evidence="2">
    <location>
        <begin position="129"/>
        <end position="147"/>
    </location>
</feature>
<dbReference type="InterPro" id="IPR011992">
    <property type="entry name" value="EF-hand-dom_pair"/>
</dbReference>
<proteinExistence type="predicted"/>
<keyword evidence="2" id="KW-0812">Transmembrane</keyword>
<reference evidence="5 6" key="1">
    <citation type="submission" date="2020-01" db="EMBL/GenBank/DDBJ databases">
        <authorList>
            <person name="Mishra B."/>
        </authorList>
    </citation>
    <scope>NUCLEOTIDE SEQUENCE [LARGE SCALE GENOMIC DNA]</scope>
</reference>
<protein>
    <recommendedName>
        <fullName evidence="3">EF-hand domain-containing protein</fullName>
    </recommendedName>
</protein>
<keyword evidence="1" id="KW-0677">Repeat</keyword>
<sequence length="288" mass="32325">MDNYNLESANKNFNLADRDGDEELNMGELEEALSKMHMYVTPHEVKCVMEKFGDRDLKTLNFPQYLLMLHSAHKIQHMRKFFDEADEENTGQVFKFQVHTILQRLGAEFSSEVATKIMNRFSHLNNNNVVDFETFCLFISALVVFLYHKGPTKRVTVSPAGWNETVMVIHSVMGVVLTNILVFFPLKKEADAASKISMLFVSNPMKNLKAIAYDLAMLVPAIGWAGFFILAFLSRGYFTGKVMDCLSIAFGSVLLGCLMYYVIGGPGTILVVSGCLAIAAGLFAMRNW</sequence>
<dbReference type="InterPro" id="IPR002048">
    <property type="entry name" value="EF_hand_dom"/>
</dbReference>
<evidence type="ECO:0000313" key="5">
    <source>
        <dbReference type="EMBL" id="CAA7029040.1"/>
    </source>
</evidence>
<evidence type="ECO:0000313" key="6">
    <source>
        <dbReference type="Proteomes" id="UP000467841"/>
    </source>
</evidence>
<dbReference type="EMBL" id="CACVBM020000104">
    <property type="protein sequence ID" value="CAA7014300.1"/>
    <property type="molecule type" value="Genomic_DNA"/>
</dbReference>
<dbReference type="InterPro" id="IPR050230">
    <property type="entry name" value="CALM/Myosin/TropC-like"/>
</dbReference>
<organism evidence="5 6">
    <name type="scientific">Microthlaspi erraticum</name>
    <dbReference type="NCBI Taxonomy" id="1685480"/>
    <lineage>
        <taxon>Eukaryota</taxon>
        <taxon>Viridiplantae</taxon>
        <taxon>Streptophyta</taxon>
        <taxon>Embryophyta</taxon>
        <taxon>Tracheophyta</taxon>
        <taxon>Spermatophyta</taxon>
        <taxon>Magnoliopsida</taxon>
        <taxon>eudicotyledons</taxon>
        <taxon>Gunneridae</taxon>
        <taxon>Pentapetalae</taxon>
        <taxon>rosids</taxon>
        <taxon>malvids</taxon>
        <taxon>Brassicales</taxon>
        <taxon>Brassicaceae</taxon>
        <taxon>Coluteocarpeae</taxon>
        <taxon>Microthlaspi</taxon>
    </lineage>
</organism>
<keyword evidence="6" id="KW-1185">Reference proteome</keyword>
<dbReference type="GO" id="GO:0005509">
    <property type="term" value="F:calcium ion binding"/>
    <property type="evidence" value="ECO:0007669"/>
    <property type="project" value="InterPro"/>
</dbReference>
<evidence type="ECO:0000313" key="4">
    <source>
        <dbReference type="EMBL" id="CAA7014300.1"/>
    </source>
</evidence>
<feature type="transmembrane region" description="Helical" evidence="2">
    <location>
        <begin position="269"/>
        <end position="285"/>
    </location>
</feature>